<feature type="transmembrane region" description="Helical" evidence="7">
    <location>
        <begin position="476"/>
        <end position="497"/>
    </location>
</feature>
<evidence type="ECO:0000256" key="6">
    <source>
        <dbReference type="ARBA" id="ARBA00023136"/>
    </source>
</evidence>
<feature type="transmembrane region" description="Helical" evidence="7">
    <location>
        <begin position="187"/>
        <end position="209"/>
    </location>
</feature>
<dbReference type="Pfam" id="PF19053">
    <property type="entry name" value="EccD"/>
    <property type="match status" value="1"/>
</dbReference>
<dbReference type="InterPro" id="IPR024962">
    <property type="entry name" value="YukD-like"/>
</dbReference>
<evidence type="ECO:0000256" key="7">
    <source>
        <dbReference type="SAM" id="Phobius"/>
    </source>
</evidence>
<dbReference type="InterPro" id="IPR044049">
    <property type="entry name" value="EccD_transm"/>
</dbReference>
<feature type="transmembrane region" description="Helical" evidence="7">
    <location>
        <begin position="164"/>
        <end position="181"/>
    </location>
</feature>
<evidence type="ECO:0000313" key="10">
    <source>
        <dbReference type="Proteomes" id="UP000199515"/>
    </source>
</evidence>
<keyword evidence="3" id="KW-1003">Cell membrane</keyword>
<accession>A0A1H3GVY6</accession>
<comment type="similarity">
    <text evidence="2">Belongs to the EccD/Snm4 family.</text>
</comment>
<dbReference type="InterPro" id="IPR006707">
    <property type="entry name" value="T7SS_EccD"/>
</dbReference>
<dbReference type="STRING" id="589385.SAMN05421504_104419"/>
<dbReference type="Pfam" id="PF08817">
    <property type="entry name" value="YukD"/>
    <property type="match status" value="1"/>
</dbReference>
<dbReference type="Gene3D" id="3.10.20.90">
    <property type="entry name" value="Phosphatidylinositol 3-kinase Catalytic Subunit, Chain A, domain 1"/>
    <property type="match status" value="1"/>
</dbReference>
<evidence type="ECO:0000256" key="3">
    <source>
        <dbReference type="ARBA" id="ARBA00022475"/>
    </source>
</evidence>
<organism evidence="9 10">
    <name type="scientific">Amycolatopsis xylanica</name>
    <dbReference type="NCBI Taxonomy" id="589385"/>
    <lineage>
        <taxon>Bacteria</taxon>
        <taxon>Bacillati</taxon>
        <taxon>Actinomycetota</taxon>
        <taxon>Actinomycetes</taxon>
        <taxon>Pseudonocardiales</taxon>
        <taxon>Pseudonocardiaceae</taxon>
        <taxon>Amycolatopsis</taxon>
    </lineage>
</organism>
<proteinExistence type="inferred from homology"/>
<name>A0A1H3GVY6_9PSEU</name>
<feature type="transmembrane region" description="Helical" evidence="7">
    <location>
        <begin position="216"/>
        <end position="237"/>
    </location>
</feature>
<protein>
    <submittedName>
        <fullName evidence="9">Type VII secretion integral membrane protein EccD</fullName>
    </submittedName>
</protein>
<keyword evidence="10" id="KW-1185">Reference proteome</keyword>
<dbReference type="PIRSF" id="PIRSF017804">
    <property type="entry name" value="Secretion_EccD1"/>
    <property type="match status" value="1"/>
</dbReference>
<keyword evidence="4 7" id="KW-0812">Transmembrane</keyword>
<evidence type="ECO:0000256" key="5">
    <source>
        <dbReference type="ARBA" id="ARBA00022989"/>
    </source>
</evidence>
<evidence type="ECO:0000313" key="9">
    <source>
        <dbReference type="EMBL" id="SDY07411.1"/>
    </source>
</evidence>
<sequence>MDFPHFAPEGVALGWEQPLMVLEYGLVPGLRPGRKDLDTMEEQTQHRTTSSGRLRFVLGKQATDVALPAEVPLADLLPAILPQFGAEWVEQGADHEGWVVQRLGEPPLDEDRTLAELNLLDGETVHLRPRAEQLAAIDYDDLVEGVGEQVREHPGAWTPARTRWMFRLGAGVALLLGLFLIPGAGSVGVQTLVSGVLALFLLAGAALVARGAARPQVATILAGVGVAYATVAALLLVELLDPVATPMIRLTGAAAGMLIALAIGLLAVADAALLFAGAVMFSLVLAVTGLIGSLTPATTSQAAAIGLTISLIMGVFVPSTAFRLSGLTLPMLPTGADELNEDIEPIPHKMVTERGAATVGYSAALHVGLGSAQSLLLPLLVVEGHGWSMVLSLVIAFLLYLRSRHPGGLVQRWSILVPASVAVVANLVHIGTEQGQLGRLLAVFVPVFAAGALLLLSAERLPGKRLRPYWGRAVEILESVTAIAVIPILLQVLHVYATMRGLAG</sequence>
<reference evidence="9 10" key="1">
    <citation type="submission" date="2016-10" db="EMBL/GenBank/DDBJ databases">
        <authorList>
            <person name="de Groot N.N."/>
        </authorList>
    </citation>
    <scope>NUCLEOTIDE SEQUENCE [LARGE SCALE GENOMIC DNA]</scope>
    <source>
        <strain evidence="9 10">CPCC 202699</strain>
    </source>
</reference>
<evidence type="ECO:0000256" key="1">
    <source>
        <dbReference type="ARBA" id="ARBA00004651"/>
    </source>
</evidence>
<dbReference type="EMBL" id="FNON01000004">
    <property type="protein sequence ID" value="SDY07411.1"/>
    <property type="molecule type" value="Genomic_DNA"/>
</dbReference>
<dbReference type="AlphaFoldDB" id="A0A1H3GVY6"/>
<keyword evidence="5 7" id="KW-1133">Transmembrane helix</keyword>
<dbReference type="GO" id="GO:0005886">
    <property type="term" value="C:plasma membrane"/>
    <property type="evidence" value="ECO:0007669"/>
    <property type="project" value="UniProtKB-SubCell"/>
</dbReference>
<feature type="transmembrane region" description="Helical" evidence="7">
    <location>
        <begin position="384"/>
        <end position="401"/>
    </location>
</feature>
<keyword evidence="6 7" id="KW-0472">Membrane</keyword>
<evidence type="ECO:0000256" key="2">
    <source>
        <dbReference type="ARBA" id="ARBA00006162"/>
    </source>
</evidence>
<feature type="transmembrane region" description="Helical" evidence="7">
    <location>
        <begin position="413"/>
        <end position="431"/>
    </location>
</feature>
<evidence type="ECO:0000256" key="4">
    <source>
        <dbReference type="ARBA" id="ARBA00022692"/>
    </source>
</evidence>
<gene>
    <name evidence="9" type="ORF">SAMN05421504_104419</name>
</gene>
<feature type="domain" description="EccD-like transmembrane" evidence="8">
    <location>
        <begin position="162"/>
        <end position="502"/>
    </location>
</feature>
<evidence type="ECO:0000259" key="8">
    <source>
        <dbReference type="Pfam" id="PF19053"/>
    </source>
</evidence>
<dbReference type="NCBIfam" id="TIGR03920">
    <property type="entry name" value="T7SS_EccD"/>
    <property type="match status" value="1"/>
</dbReference>
<comment type="subcellular location">
    <subcellularLocation>
        <location evidence="1">Cell membrane</location>
        <topology evidence="1">Multi-pass membrane protein</topology>
    </subcellularLocation>
</comment>
<feature type="transmembrane region" description="Helical" evidence="7">
    <location>
        <begin position="437"/>
        <end position="456"/>
    </location>
</feature>
<feature type="transmembrane region" description="Helical" evidence="7">
    <location>
        <begin position="257"/>
        <end position="290"/>
    </location>
</feature>
<dbReference type="Proteomes" id="UP000199515">
    <property type="component" value="Unassembled WGS sequence"/>
</dbReference>
<feature type="transmembrane region" description="Helical" evidence="7">
    <location>
        <begin position="302"/>
        <end position="322"/>
    </location>
</feature>